<keyword evidence="1" id="KW-1133">Transmembrane helix</keyword>
<dbReference type="EMBL" id="FSRC01000001">
    <property type="protein sequence ID" value="SIN66010.1"/>
    <property type="molecule type" value="Genomic_DNA"/>
</dbReference>
<feature type="transmembrane region" description="Helical" evidence="1">
    <location>
        <begin position="195"/>
        <end position="212"/>
    </location>
</feature>
<reference evidence="3" key="1">
    <citation type="submission" date="2016-11" db="EMBL/GenBank/DDBJ databases">
        <authorList>
            <person name="Varghese N."/>
            <person name="Submissions S."/>
        </authorList>
    </citation>
    <scope>NUCLEOTIDE SEQUENCE [LARGE SCALE GENOMIC DNA]</scope>
    <source>
        <strain evidence="3">DSM 15292</strain>
    </source>
</reference>
<feature type="transmembrane region" description="Helical" evidence="1">
    <location>
        <begin position="34"/>
        <end position="52"/>
    </location>
</feature>
<evidence type="ECO:0000313" key="3">
    <source>
        <dbReference type="Proteomes" id="UP000185221"/>
    </source>
</evidence>
<dbReference type="Proteomes" id="UP000185221">
    <property type="component" value="Unassembled WGS sequence"/>
</dbReference>
<feature type="transmembrane region" description="Helical" evidence="1">
    <location>
        <begin position="263"/>
        <end position="287"/>
    </location>
</feature>
<dbReference type="AlphaFoldDB" id="A0A1N6D5A2"/>
<name>A0A1N6D5A2_9BACT</name>
<organism evidence="2 3">
    <name type="scientific">Algoriphagus halophilus</name>
    <dbReference type="NCBI Taxonomy" id="226505"/>
    <lineage>
        <taxon>Bacteria</taxon>
        <taxon>Pseudomonadati</taxon>
        <taxon>Bacteroidota</taxon>
        <taxon>Cytophagia</taxon>
        <taxon>Cytophagales</taxon>
        <taxon>Cyclobacteriaceae</taxon>
        <taxon>Algoriphagus</taxon>
    </lineage>
</organism>
<accession>A0A1N6D5A2</accession>
<keyword evidence="1" id="KW-0812">Transmembrane</keyword>
<evidence type="ECO:0000313" key="2">
    <source>
        <dbReference type="EMBL" id="SIN66010.1"/>
    </source>
</evidence>
<feature type="transmembrane region" description="Helical" evidence="1">
    <location>
        <begin position="111"/>
        <end position="129"/>
    </location>
</feature>
<feature type="transmembrane region" description="Helical" evidence="1">
    <location>
        <begin position="299"/>
        <end position="327"/>
    </location>
</feature>
<sequence>MGFFILTTLVFGVFMEMRQHLMIAEKILERTAWFASFLCLWILFSAFQFSFYSKLIQRPNYWIFSKLAFLSFPKYCKRLIPVWISNHLFPLFYALIVLYQGIFLRFWERSILLLTFIFLIGFVHLYLGFIEIKKFKIVSGVSGKKVKRKRPFIVWFYFHLQEERPLLLLLSKLFSLFVLNGFFYTYYQGGYDERWLLFGMLITSFIHFPLWLDKSEFTHRKLSIFNNLPFSLGFKLKNELRTTCIFILPEIGLMLFQGLETWGLWRCLIWAIYWIGLNLGLISMCRLKFQTSRFQLLPIWSFFGAFLAIIYSTPALLFALIPFAFFLHQIRRPYLN</sequence>
<feature type="transmembrane region" description="Helical" evidence="1">
    <location>
        <begin position="79"/>
        <end position="99"/>
    </location>
</feature>
<gene>
    <name evidence="2" type="ORF">SAMN05444394_0256</name>
</gene>
<feature type="transmembrane region" description="Helical" evidence="1">
    <location>
        <begin position="166"/>
        <end position="183"/>
    </location>
</feature>
<protein>
    <submittedName>
        <fullName evidence="2">Uncharacterized protein</fullName>
    </submittedName>
</protein>
<evidence type="ECO:0000256" key="1">
    <source>
        <dbReference type="SAM" id="Phobius"/>
    </source>
</evidence>
<keyword evidence="3" id="KW-1185">Reference proteome</keyword>
<proteinExistence type="predicted"/>
<keyword evidence="1" id="KW-0472">Membrane</keyword>